<dbReference type="PANTHER" id="PTHR44591">
    <property type="entry name" value="STRESS RESPONSE REGULATOR PROTEIN 1"/>
    <property type="match status" value="1"/>
</dbReference>
<dbReference type="EMBL" id="FZOT01000017">
    <property type="protein sequence ID" value="SNT21809.1"/>
    <property type="molecule type" value="Genomic_DNA"/>
</dbReference>
<dbReference type="Pfam" id="PF00072">
    <property type="entry name" value="Response_reg"/>
    <property type="match status" value="1"/>
</dbReference>
<accession>A0A239KWB6</accession>
<dbReference type="CDD" id="cd17580">
    <property type="entry name" value="REC_2_DhkD-like"/>
    <property type="match status" value="1"/>
</dbReference>
<reference evidence="4 5" key="1">
    <citation type="submission" date="2017-06" db="EMBL/GenBank/DDBJ databases">
        <authorList>
            <person name="Kim H.J."/>
            <person name="Triplett B.A."/>
        </authorList>
    </citation>
    <scope>NUCLEOTIDE SEQUENCE [LARGE SCALE GENOMIC DNA]</scope>
    <source>
        <strain evidence="4 5">U15</strain>
    </source>
</reference>
<dbReference type="GO" id="GO:0000160">
    <property type="term" value="P:phosphorelay signal transduction system"/>
    <property type="evidence" value="ECO:0007669"/>
    <property type="project" value="InterPro"/>
</dbReference>
<dbReference type="InterPro" id="IPR001789">
    <property type="entry name" value="Sig_transdc_resp-reg_receiver"/>
</dbReference>
<proteinExistence type="predicted"/>
<organism evidence="4 5">
    <name type="scientific">Noviherbaspirillum humi</name>
    <dbReference type="NCBI Taxonomy" id="1688639"/>
    <lineage>
        <taxon>Bacteria</taxon>
        <taxon>Pseudomonadati</taxon>
        <taxon>Pseudomonadota</taxon>
        <taxon>Betaproteobacteria</taxon>
        <taxon>Burkholderiales</taxon>
        <taxon>Oxalobacteraceae</taxon>
        <taxon>Noviherbaspirillum</taxon>
    </lineage>
</organism>
<dbReference type="SUPFAM" id="SSF52172">
    <property type="entry name" value="CheY-like"/>
    <property type="match status" value="1"/>
</dbReference>
<dbReference type="SMART" id="SM00448">
    <property type="entry name" value="REC"/>
    <property type="match status" value="1"/>
</dbReference>
<name>A0A239KWB6_9BURK</name>
<feature type="modified residue" description="4-aspartylphosphate" evidence="2">
    <location>
        <position position="214"/>
    </location>
</feature>
<dbReference type="InterPro" id="IPR011006">
    <property type="entry name" value="CheY-like_superfamily"/>
</dbReference>
<feature type="domain" description="Response regulatory" evidence="3">
    <location>
        <begin position="165"/>
        <end position="281"/>
    </location>
</feature>
<dbReference type="AlphaFoldDB" id="A0A239KWB6"/>
<keyword evidence="1 2" id="KW-0597">Phosphoprotein</keyword>
<keyword evidence="5" id="KW-1185">Reference proteome</keyword>
<sequence length="281" mass="30102">MESVSLSKLTEQVVDITRLRTGEHGRVVVASIPQQALMLFVDPEGMRDMLAELLQAIAASASENVPLSLSAHEDNGRLHILLQAGDADIHGKSMRLPLPPHVDESMLSRARSFIGLQGGTLEARAGSSGTPEFLLTLPCSASQTDVHGTHVTTADSSETSASGCNILIADDNVDAAESLGELLNAFGHQVHIVHDGQNALDEASRLRPDVVILDIGLPAMDGYEVARRLRADANLATALLLAVTGYAQERDRIDAQQAGFDHHLAKPIDIARLTSLLDRRH</sequence>
<dbReference type="Proteomes" id="UP000198284">
    <property type="component" value="Unassembled WGS sequence"/>
</dbReference>
<evidence type="ECO:0000256" key="1">
    <source>
        <dbReference type="ARBA" id="ARBA00022553"/>
    </source>
</evidence>
<protein>
    <submittedName>
        <fullName evidence="4">Response regulator receiver domain-containing protein</fullName>
    </submittedName>
</protein>
<evidence type="ECO:0000256" key="2">
    <source>
        <dbReference type="PROSITE-ProRule" id="PRU00169"/>
    </source>
</evidence>
<evidence type="ECO:0000259" key="3">
    <source>
        <dbReference type="PROSITE" id="PS50110"/>
    </source>
</evidence>
<dbReference type="PROSITE" id="PS50110">
    <property type="entry name" value="RESPONSE_REGULATORY"/>
    <property type="match status" value="1"/>
</dbReference>
<dbReference type="InterPro" id="IPR050595">
    <property type="entry name" value="Bact_response_regulator"/>
</dbReference>
<dbReference type="Gene3D" id="3.40.50.2300">
    <property type="match status" value="1"/>
</dbReference>
<evidence type="ECO:0000313" key="5">
    <source>
        <dbReference type="Proteomes" id="UP000198284"/>
    </source>
</evidence>
<dbReference type="PANTHER" id="PTHR44591:SF3">
    <property type="entry name" value="RESPONSE REGULATORY DOMAIN-CONTAINING PROTEIN"/>
    <property type="match status" value="1"/>
</dbReference>
<evidence type="ECO:0000313" key="4">
    <source>
        <dbReference type="EMBL" id="SNT21809.1"/>
    </source>
</evidence>
<gene>
    <name evidence="4" type="ORF">SAMN06265795_11798</name>
</gene>